<evidence type="ECO:0000313" key="2">
    <source>
        <dbReference type="EMBL" id="MBH8578745.1"/>
    </source>
</evidence>
<keyword evidence="1" id="KW-0175">Coiled coil</keyword>
<dbReference type="AlphaFoldDB" id="A0ABD4KWB7"/>
<reference evidence="2 3" key="1">
    <citation type="submission" date="2020-12" db="EMBL/GenBank/DDBJ databases">
        <title>Draft genome sequence of Halomonas pacifica strain CARE-V15.</title>
        <authorList>
            <person name="Vignesh N."/>
            <person name="Thabitha A."/>
            <person name="Saravanan R."/>
            <person name="Manigandan V."/>
        </authorList>
    </citation>
    <scope>NUCLEOTIDE SEQUENCE [LARGE SCALE GENOMIC DNA]</scope>
    <source>
        <strain evidence="2 3">CARE-V15</strain>
    </source>
</reference>
<evidence type="ECO:0000313" key="3">
    <source>
        <dbReference type="Proteomes" id="UP000651738"/>
    </source>
</evidence>
<comment type="caution">
    <text evidence="2">The sequence shown here is derived from an EMBL/GenBank/DDBJ whole genome shotgun (WGS) entry which is preliminary data.</text>
</comment>
<dbReference type="Proteomes" id="UP000651738">
    <property type="component" value="Unassembled WGS sequence"/>
</dbReference>
<gene>
    <name evidence="2" type="ORF">I7V36_01445</name>
</gene>
<protein>
    <submittedName>
        <fullName evidence="2">Uncharacterized protein</fullName>
    </submittedName>
</protein>
<feature type="coiled-coil region" evidence="1">
    <location>
        <begin position="7"/>
        <end position="41"/>
    </location>
</feature>
<proteinExistence type="predicted"/>
<name>A0ABD4KWB7_9GAMM</name>
<organism evidence="2 3">
    <name type="scientific">Bisbaumannia pacifica</name>
    <dbReference type="NCBI Taxonomy" id="77098"/>
    <lineage>
        <taxon>Bacteria</taxon>
        <taxon>Pseudomonadati</taxon>
        <taxon>Pseudomonadota</taxon>
        <taxon>Gammaproteobacteria</taxon>
        <taxon>Oceanospirillales</taxon>
        <taxon>Halomonadaceae</taxon>
        <taxon>Bisbaumannia</taxon>
    </lineage>
</organism>
<dbReference type="RefSeq" id="WP_198056774.1">
    <property type="nucleotide sequence ID" value="NZ_JAEDAF010000001.1"/>
</dbReference>
<dbReference type="EMBL" id="JAEDAF010000001">
    <property type="protein sequence ID" value="MBH8578745.1"/>
    <property type="molecule type" value="Genomic_DNA"/>
</dbReference>
<sequence length="85" mass="9349">MTETALAPEADIAYEQLVQRNSELEEEKASLAEDVERAELREQNLAALARQLASALKKRSPESNLAARAIDYLGQQGLLGSPLRK</sequence>
<accession>A0ABD4KWB7</accession>
<evidence type="ECO:0000256" key="1">
    <source>
        <dbReference type="SAM" id="Coils"/>
    </source>
</evidence>